<dbReference type="AlphaFoldDB" id="A0A1F6MCR4"/>
<keyword evidence="3 5" id="KW-0687">Ribonucleoprotein</keyword>
<keyword evidence="2 5" id="KW-0689">Ribosomal protein</keyword>
<dbReference type="Proteomes" id="UP000177953">
    <property type="component" value="Unassembled WGS sequence"/>
</dbReference>
<evidence type="ECO:0000256" key="5">
    <source>
        <dbReference type="HAMAP-Rule" id="MF_00374"/>
    </source>
</evidence>
<sequence>MEFSELKNKNLKELNELLNETRSELFDYQLKARNKQLKQFHKIPELRKTVARITMLVSSLGKKNNI</sequence>
<dbReference type="GO" id="GO:1990904">
    <property type="term" value="C:ribonucleoprotein complex"/>
    <property type="evidence" value="ECO:0007669"/>
    <property type="project" value="UniProtKB-KW"/>
</dbReference>
<evidence type="ECO:0000256" key="1">
    <source>
        <dbReference type="ARBA" id="ARBA00009254"/>
    </source>
</evidence>
<dbReference type="Pfam" id="PF00831">
    <property type="entry name" value="Ribosomal_L29"/>
    <property type="match status" value="1"/>
</dbReference>
<name>A0A1F6MCR4_9BACT</name>
<evidence type="ECO:0000256" key="2">
    <source>
        <dbReference type="ARBA" id="ARBA00022980"/>
    </source>
</evidence>
<dbReference type="GO" id="GO:0006412">
    <property type="term" value="P:translation"/>
    <property type="evidence" value="ECO:0007669"/>
    <property type="project" value="UniProtKB-UniRule"/>
</dbReference>
<dbReference type="Gene3D" id="1.10.287.310">
    <property type="match status" value="1"/>
</dbReference>
<proteinExistence type="inferred from homology"/>
<evidence type="ECO:0000313" key="7">
    <source>
        <dbReference type="EMBL" id="OGH69431.1"/>
    </source>
</evidence>
<comment type="caution">
    <text evidence="7">The sequence shown here is derived from an EMBL/GenBank/DDBJ whole genome shotgun (WGS) entry which is preliminary data.</text>
</comment>
<dbReference type="EMBL" id="MFPU01000043">
    <property type="protein sequence ID" value="OGH69431.1"/>
    <property type="molecule type" value="Genomic_DNA"/>
</dbReference>
<keyword evidence="6" id="KW-0175">Coiled coil</keyword>
<evidence type="ECO:0000256" key="3">
    <source>
        <dbReference type="ARBA" id="ARBA00023274"/>
    </source>
</evidence>
<dbReference type="NCBIfam" id="TIGR00012">
    <property type="entry name" value="L29"/>
    <property type="match status" value="1"/>
</dbReference>
<dbReference type="SUPFAM" id="SSF46561">
    <property type="entry name" value="Ribosomal protein L29 (L29p)"/>
    <property type="match status" value="1"/>
</dbReference>
<evidence type="ECO:0000256" key="6">
    <source>
        <dbReference type="SAM" id="Coils"/>
    </source>
</evidence>
<evidence type="ECO:0000256" key="4">
    <source>
        <dbReference type="ARBA" id="ARBA00035204"/>
    </source>
</evidence>
<reference evidence="7 8" key="1">
    <citation type="journal article" date="2016" name="Nat. Commun.">
        <title>Thousands of microbial genomes shed light on interconnected biogeochemical processes in an aquifer system.</title>
        <authorList>
            <person name="Anantharaman K."/>
            <person name="Brown C.T."/>
            <person name="Hug L.A."/>
            <person name="Sharon I."/>
            <person name="Castelle C.J."/>
            <person name="Probst A.J."/>
            <person name="Thomas B.C."/>
            <person name="Singh A."/>
            <person name="Wilkins M.J."/>
            <person name="Karaoz U."/>
            <person name="Brodie E.L."/>
            <person name="Williams K.H."/>
            <person name="Hubbard S.S."/>
            <person name="Banfield J.F."/>
        </authorList>
    </citation>
    <scope>NUCLEOTIDE SEQUENCE [LARGE SCALE GENOMIC DNA]</scope>
</reference>
<dbReference type="GO" id="GO:0005840">
    <property type="term" value="C:ribosome"/>
    <property type="evidence" value="ECO:0007669"/>
    <property type="project" value="UniProtKB-KW"/>
</dbReference>
<comment type="similarity">
    <text evidence="1 5">Belongs to the universal ribosomal protein uL29 family.</text>
</comment>
<protein>
    <recommendedName>
        <fullName evidence="4 5">Large ribosomal subunit protein uL29</fullName>
    </recommendedName>
</protein>
<dbReference type="HAMAP" id="MF_00374">
    <property type="entry name" value="Ribosomal_uL29"/>
    <property type="match status" value="1"/>
</dbReference>
<dbReference type="InterPro" id="IPR036049">
    <property type="entry name" value="Ribosomal_uL29_sf"/>
</dbReference>
<accession>A0A1F6MCR4</accession>
<evidence type="ECO:0000313" key="8">
    <source>
        <dbReference type="Proteomes" id="UP000177953"/>
    </source>
</evidence>
<feature type="coiled-coil region" evidence="6">
    <location>
        <begin position="1"/>
        <end position="31"/>
    </location>
</feature>
<dbReference type="InterPro" id="IPR001854">
    <property type="entry name" value="Ribosomal_uL29"/>
</dbReference>
<organism evidence="7 8">
    <name type="scientific">Candidatus Magasanikbacteria bacterium RIFCSPHIGHO2_01_FULL_47_8</name>
    <dbReference type="NCBI Taxonomy" id="1798673"/>
    <lineage>
        <taxon>Bacteria</taxon>
        <taxon>Candidatus Magasanikiibacteriota</taxon>
    </lineage>
</organism>
<dbReference type="GO" id="GO:0003735">
    <property type="term" value="F:structural constituent of ribosome"/>
    <property type="evidence" value="ECO:0007669"/>
    <property type="project" value="InterPro"/>
</dbReference>
<gene>
    <name evidence="5" type="primary">rpmC</name>
    <name evidence="7" type="ORF">A2754_01615</name>
</gene>